<evidence type="ECO:0000259" key="1">
    <source>
        <dbReference type="PROSITE" id="PS51192"/>
    </source>
</evidence>
<dbReference type="GO" id="GO:0009307">
    <property type="term" value="P:DNA restriction-modification system"/>
    <property type="evidence" value="ECO:0007669"/>
    <property type="project" value="UniProtKB-KW"/>
</dbReference>
<dbReference type="Gene3D" id="3.40.50.300">
    <property type="entry name" value="P-loop containing nucleotide triphosphate hydrolases"/>
    <property type="match status" value="2"/>
</dbReference>
<dbReference type="SMART" id="SM00487">
    <property type="entry name" value="DEXDc"/>
    <property type="match status" value="1"/>
</dbReference>
<keyword evidence="2" id="KW-0255">Endonuclease</keyword>
<dbReference type="AlphaFoldDB" id="A0A177LV74"/>
<sequence>MSNVYGHNKANELPFQNDIIQHLLANGWLLGQPENYHRELALYPEDLLGFVQETQDTQWQKFCSLYPKNPEQKFLERVASQLNKSDPNAANQEMRTFGTLGVLRHELRHKGTRFSLCQFKPEHDLNPETLARYQKNRCRVVPELVYSPWATAQQCAETGSKAKAWRIDLVLFVNGLPVATLELKSEFKQAVHSAIKQYKTTRHPVDPVTKKLEPLLTFKRGALVHFAVSQYEVYMATRLEGANTVFLPFNKGTKDGGAGNDSPDDVNQYATDYLWNEVLLPANLLNILARFVHLQIEEKEDWEGRKYKKEALIFPRYHQWDVVNKLLTAARSEGTGHKYLIQHSAGSGKSNSIAWTAHQLSSLYDANGHKQFDSVIIVTDRTVLDDQLQDTIYQFEHVDGVVGRINNKEGDGSKSEKLAAALEKSQPIIIVTIQTFPYVLRAIENSVSLKERCYAIIADEAHSSQSGSTARQLKEVLMIEAAEDSEEEVTTEDILDAAIASRRASKNVSYFAFTATPKTKTLELFGRCPDPNQAPSKDNLPAAYHVYSMRQAIEEGFILDVLKNYTNYKVAYNLALKIQGTDQEVESKKAKVKLNQWVRLHDYNISQKVQIIVEHFKDNVMGLLGGQAKAMVVTSSRKEAVRYKLSFDKYIKDKGYQNIHALVAFSGEVEFNSKDPNTDGLIGEKFSESSMNPNLKGRDMRKAFDTDDYQVMLVANKFQTGFDQPKLCAMYVDKKLGGVECVQTLSRLNRTYPGKAETGTFVLDFFNDPDDILKAFQPYYQTAELADVSDPDLIFDLYDKLRAANIFTWQEVEQFCDAFFVKSKSNAALANICKPAVDRWQKRYKSAVDAFKQAKEIFERTKKTADAVLIANAENSFKQCKQEKDALEIFKKDLGSFVRFYEFMSQIVDYDDKALEKLSLYARNLRPLLRETFMEEDSIDLDNVTLSHYRLSIIRQQDLKLKEDAADYKLVPGDDLGTRVPRDRKEELLSQIISRLNELFITDNLTEKDLVNYAYTIRDKVSENAIVMNQIANNSAEQAMLGDFGKAVDDAIIDSSEAHQNQMMQLLSDPAKAAAFAKVVFDLLKSGQ</sequence>
<dbReference type="InterPro" id="IPR007409">
    <property type="entry name" value="Restrct_endonuc_type1_HsdR_N"/>
</dbReference>
<comment type="caution">
    <text evidence="2">The sequence shown here is derived from an EMBL/GenBank/DDBJ whole genome shotgun (WGS) entry which is preliminary data.</text>
</comment>
<dbReference type="GO" id="GO:0005524">
    <property type="term" value="F:ATP binding"/>
    <property type="evidence" value="ECO:0007669"/>
    <property type="project" value="UniProtKB-KW"/>
</dbReference>
<evidence type="ECO:0000313" key="2">
    <source>
        <dbReference type="EMBL" id="OAH97386.1"/>
    </source>
</evidence>
<dbReference type="PANTHER" id="PTHR42927:SF1">
    <property type="entry name" value="HELICASE SUPERFAMILY 1 AND 2 DOMAIN-CONTAINING PROTEIN"/>
    <property type="match status" value="1"/>
</dbReference>
<keyword evidence="2" id="KW-0378">Hydrolase</keyword>
<dbReference type="EMBL" id="LUUH01000101">
    <property type="protein sequence ID" value="OAH97386.1"/>
    <property type="molecule type" value="Genomic_DNA"/>
</dbReference>
<dbReference type="InterPro" id="IPR027417">
    <property type="entry name" value="P-loop_NTPase"/>
</dbReference>
<accession>A0A177LV74</accession>
<protein>
    <submittedName>
        <fullName evidence="2">Restriction endonuclease subunit R</fullName>
    </submittedName>
</protein>
<dbReference type="Gene3D" id="3.90.1570.50">
    <property type="match status" value="1"/>
</dbReference>
<gene>
    <name evidence="2" type="ORF">A1353_23150</name>
</gene>
<name>A0A177LV74_METMH</name>
<evidence type="ECO:0000313" key="3">
    <source>
        <dbReference type="Proteomes" id="UP000077763"/>
    </source>
</evidence>
<dbReference type="InterPro" id="IPR055180">
    <property type="entry name" value="HsdR_RecA-like_helicase_dom_2"/>
</dbReference>
<keyword evidence="2" id="KW-0540">Nuclease</keyword>
<dbReference type="GO" id="GO:0003677">
    <property type="term" value="F:DNA binding"/>
    <property type="evidence" value="ECO:0007669"/>
    <property type="project" value="UniProtKB-KW"/>
</dbReference>
<proteinExistence type="predicted"/>
<dbReference type="REBASE" id="164774">
    <property type="entry name" value="Mme45371ORF23140P"/>
</dbReference>
<dbReference type="Pfam" id="PF04313">
    <property type="entry name" value="HSDR_N"/>
    <property type="match status" value="1"/>
</dbReference>
<feature type="domain" description="Helicase ATP-binding" evidence="1">
    <location>
        <begin position="330"/>
        <end position="525"/>
    </location>
</feature>
<dbReference type="PROSITE" id="PS51192">
    <property type="entry name" value="HELICASE_ATP_BIND_1"/>
    <property type="match status" value="1"/>
</dbReference>
<dbReference type="InterPro" id="IPR040980">
    <property type="entry name" value="SWI2_SNF2"/>
</dbReference>
<reference evidence="2 3" key="1">
    <citation type="submission" date="2016-03" db="EMBL/GenBank/DDBJ databases">
        <authorList>
            <person name="Ploux O."/>
        </authorList>
    </citation>
    <scope>NUCLEOTIDE SEQUENCE [LARGE SCALE GENOMIC DNA]</scope>
    <source>
        <strain evidence="2 3">R-45371</strain>
    </source>
</reference>
<dbReference type="SUPFAM" id="SSF52540">
    <property type="entry name" value="P-loop containing nucleoside triphosphate hydrolases"/>
    <property type="match status" value="1"/>
</dbReference>
<dbReference type="GO" id="GO:0009035">
    <property type="term" value="F:type I site-specific deoxyribonuclease activity"/>
    <property type="evidence" value="ECO:0007669"/>
    <property type="project" value="UniProtKB-EC"/>
</dbReference>
<dbReference type="InterPro" id="IPR014001">
    <property type="entry name" value="Helicase_ATP-bd"/>
</dbReference>
<dbReference type="Proteomes" id="UP000077763">
    <property type="component" value="Unassembled WGS sequence"/>
</dbReference>
<organism evidence="2 3">
    <name type="scientific">Methylomonas methanica</name>
    <dbReference type="NCBI Taxonomy" id="421"/>
    <lineage>
        <taxon>Bacteria</taxon>
        <taxon>Pseudomonadati</taxon>
        <taxon>Pseudomonadota</taxon>
        <taxon>Gammaproteobacteria</taxon>
        <taxon>Methylococcales</taxon>
        <taxon>Methylococcaceae</taxon>
        <taxon>Methylomonas</taxon>
    </lineage>
</organism>
<dbReference type="Pfam" id="PF18766">
    <property type="entry name" value="SWI2_SNF2"/>
    <property type="match status" value="1"/>
</dbReference>
<dbReference type="Pfam" id="PF22679">
    <property type="entry name" value="T1R_D3-like"/>
    <property type="match status" value="1"/>
</dbReference>
<dbReference type="PANTHER" id="PTHR42927">
    <property type="entry name" value="HELICASE SUPERFAMILY 1 AND 2 DOMAIN-CONTAINING PROTEIN"/>
    <property type="match status" value="1"/>
</dbReference>